<comment type="caution">
    <text evidence="1">The sequence shown here is derived from an EMBL/GenBank/DDBJ whole genome shotgun (WGS) entry which is preliminary data.</text>
</comment>
<sequence length="124" mass="13590">MAQIEELHGRLGRAETLADYLRGLAELGVVRFESFLVDGHSEFFSADGGRVVSAPHHELLTVAETTDRAAFFEHLQRHRDKETSYVEMSAGLAASGVEKWVGDTAALTMTYVDRAGVALLVEQV</sequence>
<dbReference type="SUPFAM" id="SSF160419">
    <property type="entry name" value="YdfO-like"/>
    <property type="match status" value="1"/>
</dbReference>
<dbReference type="EMBL" id="JAPFQL010000020">
    <property type="protein sequence ID" value="MDC5696876.1"/>
    <property type="molecule type" value="Genomic_DNA"/>
</dbReference>
<name>A0ABT5GF54_9MICO</name>
<proteinExistence type="predicted"/>
<dbReference type="InterPro" id="IPR009833">
    <property type="entry name" value="DUF1398"/>
</dbReference>
<organism evidence="1 2">
    <name type="scientific">Intrasporangium calvum</name>
    <dbReference type="NCBI Taxonomy" id="53358"/>
    <lineage>
        <taxon>Bacteria</taxon>
        <taxon>Bacillati</taxon>
        <taxon>Actinomycetota</taxon>
        <taxon>Actinomycetes</taxon>
        <taxon>Micrococcales</taxon>
        <taxon>Intrasporangiaceae</taxon>
        <taxon>Intrasporangium</taxon>
    </lineage>
</organism>
<evidence type="ECO:0000313" key="2">
    <source>
        <dbReference type="Proteomes" id="UP001150259"/>
    </source>
</evidence>
<reference evidence="1 2" key="1">
    <citation type="submission" date="2022-11" db="EMBL/GenBank/DDBJ databases">
        <title>Anaerobic phenanthrene biodegradation by a DNRA strain PheN6.</title>
        <authorList>
            <person name="Zhang Z."/>
        </authorList>
    </citation>
    <scope>NUCLEOTIDE SEQUENCE [LARGE SCALE GENOMIC DNA]</scope>
    <source>
        <strain evidence="1 2">PheN6</strain>
    </source>
</reference>
<dbReference type="Pfam" id="PF07166">
    <property type="entry name" value="DUF1398"/>
    <property type="match status" value="1"/>
</dbReference>
<dbReference type="RefSeq" id="WP_272461449.1">
    <property type="nucleotide sequence ID" value="NZ_JAPFQL010000020.1"/>
</dbReference>
<dbReference type="Proteomes" id="UP001150259">
    <property type="component" value="Unassembled WGS sequence"/>
</dbReference>
<gene>
    <name evidence="1" type="ORF">OO014_06360</name>
</gene>
<evidence type="ECO:0000313" key="1">
    <source>
        <dbReference type="EMBL" id="MDC5696876.1"/>
    </source>
</evidence>
<keyword evidence="2" id="KW-1185">Reference proteome</keyword>
<dbReference type="InterPro" id="IPR036696">
    <property type="entry name" value="YdfO-like_sf"/>
</dbReference>
<accession>A0ABT5GF54</accession>
<protein>
    <submittedName>
        <fullName evidence="1">DUF1398 domain-containing protein</fullName>
    </submittedName>
</protein>
<dbReference type="Gene3D" id="3.30.1810.10">
    <property type="entry name" value="YdfO-like"/>
    <property type="match status" value="1"/>
</dbReference>